<gene>
    <name evidence="1" type="ORF">LOD99_8305</name>
</gene>
<accession>A0AAV7JGS2</accession>
<dbReference type="GO" id="GO:0035091">
    <property type="term" value="F:phosphatidylinositol binding"/>
    <property type="evidence" value="ECO:0007669"/>
    <property type="project" value="TreeGrafter"/>
</dbReference>
<evidence type="ECO:0000313" key="2">
    <source>
        <dbReference type="Proteomes" id="UP001165289"/>
    </source>
</evidence>
<dbReference type="PANTHER" id="PTHR34932:SF1">
    <property type="entry name" value="TRPL TRANSLOCATION DEFECT PROTEIN 14"/>
    <property type="match status" value="1"/>
</dbReference>
<evidence type="ECO:0008006" key="3">
    <source>
        <dbReference type="Google" id="ProtNLM"/>
    </source>
</evidence>
<dbReference type="InterPro" id="IPR053227">
    <property type="entry name" value="TRPL-trafficking_regulator"/>
</dbReference>
<dbReference type="Proteomes" id="UP001165289">
    <property type="component" value="Unassembled WGS sequence"/>
</dbReference>
<dbReference type="PANTHER" id="PTHR34932">
    <property type="entry name" value="TRPL TRANSLOCATION DEFECT PROTEIN 14"/>
    <property type="match status" value="1"/>
</dbReference>
<name>A0AAV7JGS2_9METZ</name>
<evidence type="ECO:0000313" key="1">
    <source>
        <dbReference type="EMBL" id="KAI6647977.1"/>
    </source>
</evidence>
<organism evidence="1 2">
    <name type="scientific">Oopsacas minuta</name>
    <dbReference type="NCBI Taxonomy" id="111878"/>
    <lineage>
        <taxon>Eukaryota</taxon>
        <taxon>Metazoa</taxon>
        <taxon>Porifera</taxon>
        <taxon>Hexactinellida</taxon>
        <taxon>Hexasterophora</taxon>
        <taxon>Lyssacinosida</taxon>
        <taxon>Leucopsacidae</taxon>
        <taxon>Oopsacas</taxon>
    </lineage>
</organism>
<sequence length="73" mass="7806">MSDDKVSAGTAETVSSEKVRAGLDANKRVIYKVVLTGGPVAGKTTTITELRSFFENIGWKVYSVPETATILLS</sequence>
<dbReference type="AlphaFoldDB" id="A0AAV7JGS2"/>
<reference evidence="1 2" key="1">
    <citation type="journal article" date="2023" name="BMC Biol.">
        <title>The compact genome of the sponge Oopsacas minuta (Hexactinellida) is lacking key metazoan core genes.</title>
        <authorList>
            <person name="Santini S."/>
            <person name="Schenkelaars Q."/>
            <person name="Jourda C."/>
            <person name="Duchesne M."/>
            <person name="Belahbib H."/>
            <person name="Rocher C."/>
            <person name="Selva M."/>
            <person name="Riesgo A."/>
            <person name="Vervoort M."/>
            <person name="Leys S.P."/>
            <person name="Kodjabachian L."/>
            <person name="Le Bivic A."/>
            <person name="Borchiellini C."/>
            <person name="Claverie J.M."/>
            <person name="Renard E."/>
        </authorList>
    </citation>
    <scope>NUCLEOTIDE SEQUENCE [LARGE SCALE GENOMIC DNA]</scope>
    <source>
        <strain evidence="1">SPO-2</strain>
    </source>
</reference>
<protein>
    <recommendedName>
        <fullName evidence="3">NadR/Ttd14 AAA domain-containing protein</fullName>
    </recommendedName>
</protein>
<dbReference type="GO" id="GO:0070300">
    <property type="term" value="F:phosphatidic acid binding"/>
    <property type="evidence" value="ECO:0007669"/>
    <property type="project" value="TreeGrafter"/>
</dbReference>
<comment type="caution">
    <text evidence="1">The sequence shown here is derived from an EMBL/GenBank/DDBJ whole genome shotgun (WGS) entry which is preliminary data.</text>
</comment>
<proteinExistence type="predicted"/>
<keyword evidence="2" id="KW-1185">Reference proteome</keyword>
<dbReference type="GO" id="GO:0005525">
    <property type="term" value="F:GTP binding"/>
    <property type="evidence" value="ECO:0007669"/>
    <property type="project" value="TreeGrafter"/>
</dbReference>
<dbReference type="EMBL" id="JAKMXF010000334">
    <property type="protein sequence ID" value="KAI6647977.1"/>
    <property type="molecule type" value="Genomic_DNA"/>
</dbReference>